<organism evidence="1 2">
    <name type="scientific">Penicillium egyptiacum</name>
    <dbReference type="NCBI Taxonomy" id="1303716"/>
    <lineage>
        <taxon>Eukaryota</taxon>
        <taxon>Fungi</taxon>
        <taxon>Dikarya</taxon>
        <taxon>Ascomycota</taxon>
        <taxon>Pezizomycotina</taxon>
        <taxon>Eurotiomycetes</taxon>
        <taxon>Eurotiomycetidae</taxon>
        <taxon>Eurotiales</taxon>
        <taxon>Aspergillaceae</taxon>
        <taxon>Penicillium</taxon>
    </lineage>
</organism>
<keyword evidence="2" id="KW-1185">Reference proteome</keyword>
<evidence type="ECO:0000313" key="1">
    <source>
        <dbReference type="EMBL" id="CAG8899693.1"/>
    </source>
</evidence>
<dbReference type="Proteomes" id="UP001154252">
    <property type="component" value="Unassembled WGS sequence"/>
</dbReference>
<dbReference type="InterPro" id="IPR038883">
    <property type="entry name" value="AN11006-like"/>
</dbReference>
<dbReference type="PANTHER" id="PTHR42085">
    <property type="entry name" value="F-BOX DOMAIN-CONTAINING PROTEIN"/>
    <property type="match status" value="1"/>
</dbReference>
<sequence>MDRKISDAGDRSIAFNALSSSEAHIKPNLTPTIPPSRLLQLPAELRLKIYEYALDVPNEYLVSKPMIVLGDRGNKFTARGQYRALSMSPHWVGEDGTARKLLAVNRQLHDEAEDYLYSTHTLFLRNAFNLDRLADFLDTLSATARARIRSVGFEVFFFVHTETGVPKRTLKQYETAARLLSEKLPLWNSVLLYLDPRYYYPSANVGGRDLTARGVFDLATLFGALCKDVSFYPLPNGDQHLLDEAQQFVWRSRSPLRQSDGRSIKGCSAWSLVC</sequence>
<accession>A0A9W4P5V7</accession>
<dbReference type="EMBL" id="CAJVRC010000866">
    <property type="protein sequence ID" value="CAG8899693.1"/>
    <property type="molecule type" value="Genomic_DNA"/>
</dbReference>
<name>A0A9W4P5V7_9EURO</name>
<dbReference type="OrthoDB" id="5413827at2759"/>
<evidence type="ECO:0000313" key="2">
    <source>
        <dbReference type="Proteomes" id="UP001154252"/>
    </source>
</evidence>
<comment type="caution">
    <text evidence="1">The sequence shown here is derived from an EMBL/GenBank/DDBJ whole genome shotgun (WGS) entry which is preliminary data.</text>
</comment>
<dbReference type="PANTHER" id="PTHR42085:SF2">
    <property type="entry name" value="F-BOX DOMAIN-CONTAINING PROTEIN"/>
    <property type="match status" value="1"/>
</dbReference>
<reference evidence="1" key="1">
    <citation type="submission" date="2021-07" db="EMBL/GenBank/DDBJ databases">
        <authorList>
            <person name="Branca A.L. A."/>
        </authorList>
    </citation>
    <scope>NUCLEOTIDE SEQUENCE</scope>
</reference>
<proteinExistence type="predicted"/>
<gene>
    <name evidence="1" type="ORF">PEGY_LOCUS5804</name>
</gene>
<dbReference type="AlphaFoldDB" id="A0A9W4P5V7"/>
<protein>
    <submittedName>
        <fullName evidence="1">Uncharacterized protein</fullName>
    </submittedName>
</protein>